<sequence>DIPECSSIPDYVARYLKLHFIDKYHPAKKE</sequence>
<gene>
    <name evidence="1" type="ORF">LCGC14_1973290</name>
</gene>
<feature type="non-terminal residue" evidence="1">
    <location>
        <position position="1"/>
    </location>
</feature>
<comment type="caution">
    <text evidence="1">The sequence shown here is derived from an EMBL/GenBank/DDBJ whole genome shotgun (WGS) entry which is preliminary data.</text>
</comment>
<proteinExistence type="predicted"/>
<dbReference type="EMBL" id="LAZR01021943">
    <property type="protein sequence ID" value="KKL83580.1"/>
    <property type="molecule type" value="Genomic_DNA"/>
</dbReference>
<accession>A0A0F9HPG1</accession>
<organism evidence="1">
    <name type="scientific">marine sediment metagenome</name>
    <dbReference type="NCBI Taxonomy" id="412755"/>
    <lineage>
        <taxon>unclassified sequences</taxon>
        <taxon>metagenomes</taxon>
        <taxon>ecological metagenomes</taxon>
    </lineage>
</organism>
<dbReference type="AlphaFoldDB" id="A0A0F9HPG1"/>
<evidence type="ECO:0000313" key="1">
    <source>
        <dbReference type="EMBL" id="KKL83580.1"/>
    </source>
</evidence>
<reference evidence="1" key="1">
    <citation type="journal article" date="2015" name="Nature">
        <title>Complex archaea that bridge the gap between prokaryotes and eukaryotes.</title>
        <authorList>
            <person name="Spang A."/>
            <person name="Saw J.H."/>
            <person name="Jorgensen S.L."/>
            <person name="Zaremba-Niedzwiedzka K."/>
            <person name="Martijn J."/>
            <person name="Lind A.E."/>
            <person name="van Eijk R."/>
            <person name="Schleper C."/>
            <person name="Guy L."/>
            <person name="Ettema T.J."/>
        </authorList>
    </citation>
    <scope>NUCLEOTIDE SEQUENCE</scope>
</reference>
<name>A0A0F9HPG1_9ZZZZ</name>
<protein>
    <submittedName>
        <fullName evidence="1">Uncharacterized protein</fullName>
    </submittedName>
</protein>